<evidence type="ECO:0000256" key="1">
    <source>
        <dbReference type="ARBA" id="ARBA00004429"/>
    </source>
</evidence>
<dbReference type="Proteomes" id="UP000071778">
    <property type="component" value="Chromosome"/>
</dbReference>
<evidence type="ECO:0000256" key="4">
    <source>
        <dbReference type="ARBA" id="ARBA00022475"/>
    </source>
</evidence>
<keyword evidence="8" id="KW-0764">Sulfate transport</keyword>
<comment type="subunit">
    <text evidence="2">The complex is composed of two ATP-binding proteins (CysA), two transmembrane proteins (CysT and CysW) and a solute-binding protein (CysP).</text>
</comment>
<comment type="function">
    <text evidence="10">Part of the ABC transporter complex CysAWTP (TC 3.A.1.6.1) involved in sulfate/thiosulfate import. Probably responsible for the translocation of the substrate across the membrane.</text>
</comment>
<dbReference type="InterPro" id="IPR000515">
    <property type="entry name" value="MetI-like"/>
</dbReference>
<dbReference type="PATRIC" id="fig|279058.18.peg.1363"/>
<evidence type="ECO:0000256" key="6">
    <source>
        <dbReference type="ARBA" id="ARBA00022692"/>
    </source>
</evidence>
<evidence type="ECO:0000256" key="8">
    <source>
        <dbReference type="ARBA" id="ARBA00023032"/>
    </source>
</evidence>
<evidence type="ECO:0000256" key="11">
    <source>
        <dbReference type="ARBA" id="ARBA00067681"/>
    </source>
</evidence>
<dbReference type="InterPro" id="IPR011866">
    <property type="entry name" value="CysW_permease"/>
</dbReference>
<dbReference type="AlphaFoldDB" id="A0A127QH76"/>
<accession>A0A127QH76</accession>
<evidence type="ECO:0000256" key="3">
    <source>
        <dbReference type="ARBA" id="ARBA00022448"/>
    </source>
</evidence>
<keyword evidence="6 12" id="KW-0812">Transmembrane</keyword>
<name>A0A127QH76_9BURK</name>
<keyword evidence="15" id="KW-1185">Reference proteome</keyword>
<evidence type="ECO:0000256" key="9">
    <source>
        <dbReference type="ARBA" id="ARBA00023136"/>
    </source>
</evidence>
<dbReference type="InterPro" id="IPR005667">
    <property type="entry name" value="Sulph_transpt2"/>
</dbReference>
<sequence>MSATASSLNQQPAAEHVAHAAAPSAQPQFRGEPIHVPNATLEPFWVRALLMTIALAFLALFLVVPLLAVFAEAFKKGGEAYLAAIIEPDAISAIKLTLLTAAIAVPLNLVFGIAASWTIAKFEFRGKNVLLTLIDLPFSVSPVISGLIYVLLFGAQGWLGPWLRDHDIKILFAVPGIVLATIFVTFPFVARELIPLMQAQGSEEEEAALVLGASGWKTFRHVTLPNIKWGLLYGVILCNARAMGEFGAVSVVSGHIRGETNTIPLQVEILYNEYNFQAAFAVASLLAFLALLTLALKSFIEWRLREVVQPYGYIEIKAGQS</sequence>
<dbReference type="Gene3D" id="1.10.3720.10">
    <property type="entry name" value="MetI-like"/>
    <property type="match status" value="1"/>
</dbReference>
<proteinExistence type="predicted"/>
<evidence type="ECO:0000256" key="7">
    <source>
        <dbReference type="ARBA" id="ARBA00022989"/>
    </source>
</evidence>
<reference evidence="14 15" key="1">
    <citation type="submission" date="2015-11" db="EMBL/GenBank/DDBJ databases">
        <title>Exploring the genomic traits of fungus-feeding bacterial genus Collimonas.</title>
        <authorList>
            <person name="Song C."/>
            <person name="Schmidt R."/>
            <person name="de Jager V."/>
            <person name="Krzyzanowska D."/>
            <person name="Jongedijk E."/>
            <person name="Cankar K."/>
            <person name="Beekwilder J."/>
            <person name="van Veen A."/>
            <person name="de Boer W."/>
            <person name="van Veen J.A."/>
            <person name="Garbeva P."/>
        </authorList>
    </citation>
    <scope>NUCLEOTIDE SEQUENCE [LARGE SCALE GENOMIC DNA]</scope>
    <source>
        <strain evidence="14 15">Ter282</strain>
    </source>
</reference>
<dbReference type="GO" id="GO:0005886">
    <property type="term" value="C:plasma membrane"/>
    <property type="evidence" value="ECO:0007669"/>
    <property type="project" value="UniProtKB-SubCell"/>
</dbReference>
<keyword evidence="9 12" id="KW-0472">Membrane</keyword>
<keyword evidence="4" id="KW-1003">Cell membrane</keyword>
<comment type="subcellular location">
    <subcellularLocation>
        <location evidence="1">Cell inner membrane</location>
        <topology evidence="1">Multi-pass membrane protein</topology>
    </subcellularLocation>
</comment>
<feature type="transmembrane region" description="Helical" evidence="12">
    <location>
        <begin position="44"/>
        <end position="70"/>
    </location>
</feature>
<dbReference type="GO" id="GO:0015419">
    <property type="term" value="F:ABC-type sulfate transporter activity"/>
    <property type="evidence" value="ECO:0007669"/>
    <property type="project" value="InterPro"/>
</dbReference>
<feature type="domain" description="ABC transmembrane type-1" evidence="13">
    <location>
        <begin position="94"/>
        <end position="297"/>
    </location>
</feature>
<evidence type="ECO:0000259" key="13">
    <source>
        <dbReference type="PROSITE" id="PS50928"/>
    </source>
</evidence>
<dbReference type="NCBIfam" id="TIGR02140">
    <property type="entry name" value="permease_CysW"/>
    <property type="match status" value="1"/>
</dbReference>
<feature type="transmembrane region" description="Helical" evidence="12">
    <location>
        <begin position="274"/>
        <end position="296"/>
    </location>
</feature>
<organism evidence="14 15">
    <name type="scientific">Collimonas arenae</name>
    <dbReference type="NCBI Taxonomy" id="279058"/>
    <lineage>
        <taxon>Bacteria</taxon>
        <taxon>Pseudomonadati</taxon>
        <taxon>Pseudomonadota</taxon>
        <taxon>Betaproteobacteria</taxon>
        <taxon>Burkholderiales</taxon>
        <taxon>Oxalobacteraceae</taxon>
        <taxon>Collimonas</taxon>
    </lineage>
</organism>
<dbReference type="InterPro" id="IPR035906">
    <property type="entry name" value="MetI-like_sf"/>
</dbReference>
<evidence type="ECO:0000256" key="5">
    <source>
        <dbReference type="ARBA" id="ARBA00022519"/>
    </source>
</evidence>
<keyword evidence="7 12" id="KW-1133">Transmembrane helix</keyword>
<evidence type="ECO:0000256" key="12">
    <source>
        <dbReference type="SAM" id="Phobius"/>
    </source>
</evidence>
<evidence type="ECO:0000313" key="14">
    <source>
        <dbReference type="EMBL" id="AMP09165.1"/>
    </source>
</evidence>
<evidence type="ECO:0000313" key="15">
    <source>
        <dbReference type="Proteomes" id="UP000071778"/>
    </source>
</evidence>
<dbReference type="NCBIfam" id="TIGR00969">
    <property type="entry name" value="3a0106s02"/>
    <property type="match status" value="1"/>
</dbReference>
<dbReference type="PROSITE" id="PS50928">
    <property type="entry name" value="ABC_TM1"/>
    <property type="match status" value="1"/>
</dbReference>
<dbReference type="PANTHER" id="PTHR30406">
    <property type="entry name" value="SULFATE TRANSPORT SYSTEM PERMEASE PROTEIN"/>
    <property type="match status" value="1"/>
</dbReference>
<feature type="transmembrane region" description="Helical" evidence="12">
    <location>
        <begin position="171"/>
        <end position="190"/>
    </location>
</feature>
<dbReference type="EMBL" id="CP013235">
    <property type="protein sequence ID" value="AMP09165.1"/>
    <property type="molecule type" value="Genomic_DNA"/>
</dbReference>
<evidence type="ECO:0000256" key="10">
    <source>
        <dbReference type="ARBA" id="ARBA00025323"/>
    </source>
</evidence>
<feature type="transmembrane region" description="Helical" evidence="12">
    <location>
        <begin position="140"/>
        <end position="159"/>
    </location>
</feature>
<keyword evidence="5" id="KW-0997">Cell inner membrane</keyword>
<dbReference type="FunFam" id="1.10.3720.10:FF:000015">
    <property type="entry name" value="Sulfate ABC transporter, permease CysW"/>
    <property type="match status" value="1"/>
</dbReference>
<protein>
    <recommendedName>
        <fullName evidence="11">Sulfate transport system permease protein CysW</fullName>
    </recommendedName>
</protein>
<dbReference type="PANTHER" id="PTHR30406:SF1">
    <property type="entry name" value="SULFATE TRANSPORT SYSTEM PERMEASE PROTEIN CYSW"/>
    <property type="match status" value="1"/>
</dbReference>
<dbReference type="SUPFAM" id="SSF161098">
    <property type="entry name" value="MetI-like"/>
    <property type="match status" value="1"/>
</dbReference>
<dbReference type="CDD" id="cd06261">
    <property type="entry name" value="TM_PBP2"/>
    <property type="match status" value="1"/>
</dbReference>
<keyword evidence="3" id="KW-0813">Transport</keyword>
<dbReference type="Pfam" id="PF00528">
    <property type="entry name" value="BPD_transp_1"/>
    <property type="match status" value="1"/>
</dbReference>
<gene>
    <name evidence="14" type="primary">cysW</name>
    <name evidence="14" type="ORF">CAter282_1374</name>
</gene>
<feature type="transmembrane region" description="Helical" evidence="12">
    <location>
        <begin position="96"/>
        <end position="120"/>
    </location>
</feature>
<evidence type="ECO:0000256" key="2">
    <source>
        <dbReference type="ARBA" id="ARBA00011779"/>
    </source>
</evidence>